<dbReference type="InterPro" id="IPR029058">
    <property type="entry name" value="AB_hydrolase_fold"/>
</dbReference>
<feature type="non-terminal residue" evidence="2">
    <location>
        <position position="410"/>
    </location>
</feature>
<dbReference type="Proteomes" id="UP000604046">
    <property type="component" value="Unassembled WGS sequence"/>
</dbReference>
<name>A0A812MXW9_9DINO</name>
<comment type="caution">
    <text evidence="2">The sequence shown here is derived from an EMBL/GenBank/DDBJ whole genome shotgun (WGS) entry which is preliminary data.</text>
</comment>
<evidence type="ECO:0000256" key="1">
    <source>
        <dbReference type="SAM" id="SignalP"/>
    </source>
</evidence>
<dbReference type="PANTHER" id="PTHR21562:SF83">
    <property type="entry name" value="PECTIN ACETYLESTERASE 4"/>
    <property type="match status" value="1"/>
</dbReference>
<dbReference type="AlphaFoldDB" id="A0A812MXW9"/>
<reference evidence="2" key="1">
    <citation type="submission" date="2021-02" db="EMBL/GenBank/DDBJ databases">
        <authorList>
            <person name="Dougan E. K."/>
            <person name="Rhodes N."/>
            <person name="Thang M."/>
            <person name="Chan C."/>
        </authorList>
    </citation>
    <scope>NUCLEOTIDE SEQUENCE</scope>
</reference>
<keyword evidence="3" id="KW-1185">Reference proteome</keyword>
<dbReference type="OrthoDB" id="2015280at2759"/>
<accession>A0A812MXW9</accession>
<feature type="signal peptide" evidence="1">
    <location>
        <begin position="1"/>
        <end position="18"/>
    </location>
</feature>
<sequence>MLCSRVLTVALHVCAAAALPTKSELKNNTFHILQPPSQDGTGCGLGDDYEFVVRIPEDGPNEQDMVIEFFGGGGCWNYETCNATTTGFQGETTRYWISFNAVAAAKTFLGDRVTLCKLPLLGDGIWDFCREDNPYRTWTYVSLPYCTGDQHLGSNIATYPDGNGSAMQVRHLGALNVDSVLRWAKQEFPALQRIHVIGESAGGWAVFAWTRQIALRWPIATVSGWSDSALHLLCPGEVCHQTLPIVDRAWNATNPLVASQSSYWSAEALQKPDWNLGSYMAEALESLGGRMSFGLFTRSEDSDQKLYWSLFGGLPGDWSTGMVAMVRDMESRLPPAFLRTYIASGSSHGMHRSDDLWTMEHQGVRFIDWLGNLSSCSFPLENMRVWDPSVGSPANYTGNAADYTCNGQST</sequence>
<protein>
    <submittedName>
        <fullName evidence="2">Uncharacterized protein</fullName>
    </submittedName>
</protein>
<dbReference type="EMBL" id="CAJNDS010001635">
    <property type="protein sequence ID" value="CAE7269016.1"/>
    <property type="molecule type" value="Genomic_DNA"/>
</dbReference>
<dbReference type="GO" id="GO:0016787">
    <property type="term" value="F:hydrolase activity"/>
    <property type="evidence" value="ECO:0007669"/>
    <property type="project" value="InterPro"/>
</dbReference>
<evidence type="ECO:0000313" key="2">
    <source>
        <dbReference type="EMBL" id="CAE7269016.1"/>
    </source>
</evidence>
<keyword evidence="1" id="KW-0732">Signal</keyword>
<evidence type="ECO:0000313" key="3">
    <source>
        <dbReference type="Proteomes" id="UP000604046"/>
    </source>
</evidence>
<organism evidence="2 3">
    <name type="scientific">Symbiodinium natans</name>
    <dbReference type="NCBI Taxonomy" id="878477"/>
    <lineage>
        <taxon>Eukaryota</taxon>
        <taxon>Sar</taxon>
        <taxon>Alveolata</taxon>
        <taxon>Dinophyceae</taxon>
        <taxon>Suessiales</taxon>
        <taxon>Symbiodiniaceae</taxon>
        <taxon>Symbiodinium</taxon>
    </lineage>
</organism>
<dbReference type="SUPFAM" id="SSF53474">
    <property type="entry name" value="alpha/beta-Hydrolases"/>
    <property type="match status" value="1"/>
</dbReference>
<gene>
    <name evidence="2" type="ORF">SNAT2548_LOCUS14273</name>
</gene>
<feature type="chain" id="PRO_5032471598" evidence="1">
    <location>
        <begin position="19"/>
        <end position="410"/>
    </location>
</feature>
<dbReference type="PANTHER" id="PTHR21562">
    <property type="entry name" value="NOTUM-RELATED"/>
    <property type="match status" value="1"/>
</dbReference>
<proteinExistence type="predicted"/>
<dbReference type="InterPro" id="IPR004963">
    <property type="entry name" value="PAE/NOTUM"/>
</dbReference>